<accession>A0A2X0MAB7</accession>
<gene>
    <name evidence="1" type="primary">BQ5605_C006g04173</name>
    <name evidence="1" type="ORF">BQ5605_C006G04173</name>
</gene>
<reference evidence="1 2" key="1">
    <citation type="submission" date="2016-11" db="EMBL/GenBank/DDBJ databases">
        <authorList>
            <person name="Jaros S."/>
            <person name="Januszkiewicz K."/>
            <person name="Wedrychowicz H."/>
        </authorList>
    </citation>
    <scope>NUCLEOTIDE SEQUENCE [LARGE SCALE GENOMIC DNA]</scope>
</reference>
<evidence type="ECO:0000313" key="2">
    <source>
        <dbReference type="Proteomes" id="UP000249464"/>
    </source>
</evidence>
<dbReference type="EMBL" id="FQNC01000044">
    <property type="protein sequence ID" value="SGY56796.1"/>
    <property type="molecule type" value="Genomic_DNA"/>
</dbReference>
<dbReference type="InterPro" id="IPR036397">
    <property type="entry name" value="RNaseH_sf"/>
</dbReference>
<proteinExistence type="predicted"/>
<dbReference type="Proteomes" id="UP000249464">
    <property type="component" value="Unassembled WGS sequence"/>
</dbReference>
<dbReference type="AlphaFoldDB" id="A0A2X0MAB7"/>
<keyword evidence="2" id="KW-1185">Reference proteome</keyword>
<dbReference type="Gene3D" id="3.30.420.10">
    <property type="entry name" value="Ribonuclease H-like superfamily/Ribonuclease H"/>
    <property type="match status" value="1"/>
</dbReference>
<organism evidence="1 2">
    <name type="scientific">Microbotryum silenes-dioicae</name>
    <dbReference type="NCBI Taxonomy" id="796604"/>
    <lineage>
        <taxon>Eukaryota</taxon>
        <taxon>Fungi</taxon>
        <taxon>Dikarya</taxon>
        <taxon>Basidiomycota</taxon>
        <taxon>Pucciniomycotina</taxon>
        <taxon>Microbotryomycetes</taxon>
        <taxon>Microbotryales</taxon>
        <taxon>Microbotryaceae</taxon>
        <taxon>Microbotryum</taxon>
    </lineage>
</organism>
<name>A0A2X0MAB7_9BASI</name>
<sequence>MASACTAGIVHRDMNTAMRQLVTEEQTNWPKVVPFVEFAINSGRSSAFGISPLYI</sequence>
<dbReference type="GO" id="GO:0003676">
    <property type="term" value="F:nucleic acid binding"/>
    <property type="evidence" value="ECO:0007669"/>
    <property type="project" value="InterPro"/>
</dbReference>
<protein>
    <submittedName>
        <fullName evidence="1">BQ5605_C006g04173 protein</fullName>
    </submittedName>
</protein>
<evidence type="ECO:0000313" key="1">
    <source>
        <dbReference type="EMBL" id="SGY56796.1"/>
    </source>
</evidence>